<dbReference type="Proteomes" id="UP000286482">
    <property type="component" value="Unassembled WGS sequence"/>
</dbReference>
<evidence type="ECO:0000313" key="1">
    <source>
        <dbReference type="EMBL" id="RKF17470.1"/>
    </source>
</evidence>
<comment type="caution">
    <text evidence="1">The sequence shown here is derived from an EMBL/GenBank/DDBJ whole genome shotgun (WGS) entry which is preliminary data.</text>
</comment>
<accession>A0A420E9X5</accession>
<evidence type="ECO:0008006" key="3">
    <source>
        <dbReference type="Google" id="ProtNLM"/>
    </source>
</evidence>
<sequence length="172" mass="19156">MLPTWTIVATGLTLNVIAAMSAHFIESEHTAELDTLTMQQSRNLRTIDLNWQQVQGLERKRDTLYLLLAQASQTPQTVSTAFAKQLAKQLGLADYDFISNDGGLNQIVIESAIEGGQNLSRNSINDLFIENLQLMEQAQRKVKAISQTKNLALFLQIVGLAMMLARDLRPKS</sequence>
<protein>
    <recommendedName>
        <fullName evidence="3">DNA mismatch repair protein</fullName>
    </recommendedName>
</protein>
<gene>
    <name evidence="1" type="ORF">DBZ36_13560</name>
</gene>
<dbReference type="AlphaFoldDB" id="A0A420E9X5"/>
<dbReference type="RefSeq" id="WP_120355495.1">
    <property type="nucleotide sequence ID" value="NZ_RAQO01000007.1"/>
</dbReference>
<reference evidence="1 2" key="1">
    <citation type="submission" date="2018-09" db="EMBL/GenBank/DDBJ databases">
        <authorList>
            <person name="Wang Z."/>
        </authorList>
    </citation>
    <scope>NUCLEOTIDE SEQUENCE [LARGE SCALE GENOMIC DNA]</scope>
    <source>
        <strain evidence="1 2">ALS 81</strain>
    </source>
</reference>
<name>A0A420E9X5_9ALTE</name>
<keyword evidence="2" id="KW-1185">Reference proteome</keyword>
<dbReference type="OrthoDB" id="6214359at2"/>
<evidence type="ECO:0000313" key="2">
    <source>
        <dbReference type="Proteomes" id="UP000286482"/>
    </source>
</evidence>
<organism evidence="1 2">
    <name type="scientific">Alginatibacterium sediminis</name>
    <dbReference type="NCBI Taxonomy" id="2164068"/>
    <lineage>
        <taxon>Bacteria</taxon>
        <taxon>Pseudomonadati</taxon>
        <taxon>Pseudomonadota</taxon>
        <taxon>Gammaproteobacteria</taxon>
        <taxon>Alteromonadales</taxon>
        <taxon>Alteromonadaceae</taxon>
        <taxon>Alginatibacterium</taxon>
    </lineage>
</organism>
<dbReference type="EMBL" id="RAQO01000007">
    <property type="protein sequence ID" value="RKF17470.1"/>
    <property type="molecule type" value="Genomic_DNA"/>
</dbReference>
<proteinExistence type="predicted"/>